<evidence type="ECO:0000313" key="2">
    <source>
        <dbReference type="Proteomes" id="UP000237271"/>
    </source>
</evidence>
<reference evidence="1 2" key="1">
    <citation type="journal article" date="2017" name="Genome Biol. Evol.">
        <title>Phytophthora megakarya and P. palmivora, closely related causal agents of cacao black pod rot, underwent increases in genome sizes and gene numbers by different mechanisms.</title>
        <authorList>
            <person name="Ali S.S."/>
            <person name="Shao J."/>
            <person name="Lary D.J."/>
            <person name="Kronmiller B."/>
            <person name="Shen D."/>
            <person name="Strem M.D."/>
            <person name="Amoako-Attah I."/>
            <person name="Akrofi A.Y."/>
            <person name="Begoude B.A."/>
            <person name="Ten Hoopen G.M."/>
            <person name="Coulibaly K."/>
            <person name="Kebe B.I."/>
            <person name="Melnick R.L."/>
            <person name="Guiltinan M.J."/>
            <person name="Tyler B.M."/>
            <person name="Meinhardt L.W."/>
            <person name="Bailey B.A."/>
        </authorList>
    </citation>
    <scope>NUCLEOTIDE SEQUENCE [LARGE SCALE GENOMIC DNA]</scope>
    <source>
        <strain evidence="2">sbr112.9</strain>
    </source>
</reference>
<proteinExistence type="predicted"/>
<organism evidence="1 2">
    <name type="scientific">Phytophthora palmivora</name>
    <dbReference type="NCBI Taxonomy" id="4796"/>
    <lineage>
        <taxon>Eukaryota</taxon>
        <taxon>Sar</taxon>
        <taxon>Stramenopiles</taxon>
        <taxon>Oomycota</taxon>
        <taxon>Peronosporomycetes</taxon>
        <taxon>Peronosporales</taxon>
        <taxon>Peronosporaceae</taxon>
        <taxon>Phytophthora</taxon>
    </lineage>
</organism>
<protein>
    <submittedName>
        <fullName evidence="1">Uncharacterized protein</fullName>
    </submittedName>
</protein>
<gene>
    <name evidence="1" type="ORF">PHPALM_19982</name>
</gene>
<feature type="non-terminal residue" evidence="1">
    <location>
        <position position="1"/>
    </location>
</feature>
<accession>A0A2P4XG01</accession>
<dbReference type="Proteomes" id="UP000237271">
    <property type="component" value="Unassembled WGS sequence"/>
</dbReference>
<dbReference type="AlphaFoldDB" id="A0A2P4XG01"/>
<dbReference type="EMBL" id="NCKW01011095">
    <property type="protein sequence ID" value="POM64479.1"/>
    <property type="molecule type" value="Genomic_DNA"/>
</dbReference>
<comment type="caution">
    <text evidence="1">The sequence shown here is derived from an EMBL/GenBank/DDBJ whole genome shotgun (WGS) entry which is preliminary data.</text>
</comment>
<keyword evidence="2" id="KW-1185">Reference proteome</keyword>
<evidence type="ECO:0000313" key="1">
    <source>
        <dbReference type="EMBL" id="POM64479.1"/>
    </source>
</evidence>
<sequence>LMFQAPLSKIHRAVSSPLPFACCAPPRRKEWDVSAAVTPAAAAMRSSTQFTCDPVVSAGWSRISRSGTSGERVIAAWSCISGRLSMMSVDGAVCISIASAMVSIGQVSNSVPGNSDNPCSSDVFIRMKRTKSTLPASMEMLGLRRRARSEALPNRYHSRQISAASW</sequence>
<name>A0A2P4XG01_9STRA</name>